<name>A0A9W4DLA9_9ACTN</name>
<protein>
    <recommendedName>
        <fullName evidence="2">Tn3 transposase DDE domain-containing protein</fullName>
    </recommendedName>
</protein>
<dbReference type="Proteomes" id="UP001152519">
    <property type="component" value="Unassembled WGS sequence"/>
</dbReference>
<evidence type="ECO:0000259" key="2">
    <source>
        <dbReference type="Pfam" id="PF01526"/>
    </source>
</evidence>
<dbReference type="InterPro" id="IPR002513">
    <property type="entry name" value="Tn3_Tnp_DDE_dom"/>
</dbReference>
<dbReference type="EMBL" id="CAJSLV010000043">
    <property type="protein sequence ID" value="CAG6392119.1"/>
    <property type="molecule type" value="Genomic_DNA"/>
</dbReference>
<feature type="compositionally biased region" description="Low complexity" evidence="1">
    <location>
        <begin position="180"/>
        <end position="195"/>
    </location>
</feature>
<keyword evidence="4" id="KW-1185">Reference proteome</keyword>
<dbReference type="AlphaFoldDB" id="A0A9W4DLA9"/>
<sequence length="241" mass="26898">MLAAVRRLPALSRRRVKDRPLLPREVDAELVPAMWKRAVFSNSKLPQGAVDRDAYVVCVLEQLHRALKNRWDVFASPSNRWADPRARLLDGPRWEAMLPRIELPDLLFEVHSWTGFLDAFGHVSERRTRMEGLLVSLVALLVSQSCNIGLTPVIDTENKALTRSRLSHVDQNYVRAESRPAAPARACAPSATPRPLRTPRKRPDILGYPGRQAVRSLLATEPWGRGRAGCAVAGVLPAART</sequence>
<dbReference type="GO" id="GO:0004803">
    <property type="term" value="F:transposase activity"/>
    <property type="evidence" value="ECO:0007669"/>
    <property type="project" value="InterPro"/>
</dbReference>
<evidence type="ECO:0000313" key="4">
    <source>
        <dbReference type="Proteomes" id="UP001152519"/>
    </source>
</evidence>
<evidence type="ECO:0000313" key="3">
    <source>
        <dbReference type="EMBL" id="CAG6392119.1"/>
    </source>
</evidence>
<reference evidence="3" key="1">
    <citation type="submission" date="2021-05" db="EMBL/GenBank/DDBJ databases">
        <authorList>
            <person name="Arsene-Ploetze F."/>
        </authorList>
    </citation>
    <scope>NUCLEOTIDE SEQUENCE</scope>
    <source>
        <strain evidence="3">DSM 42138</strain>
    </source>
</reference>
<gene>
    <name evidence="3" type="ORF">SCOCK_150090</name>
</gene>
<evidence type="ECO:0000256" key="1">
    <source>
        <dbReference type="SAM" id="MobiDB-lite"/>
    </source>
</evidence>
<organism evidence="3 4">
    <name type="scientific">Actinacidiphila cocklensis</name>
    <dbReference type="NCBI Taxonomy" id="887465"/>
    <lineage>
        <taxon>Bacteria</taxon>
        <taxon>Bacillati</taxon>
        <taxon>Actinomycetota</taxon>
        <taxon>Actinomycetes</taxon>
        <taxon>Kitasatosporales</taxon>
        <taxon>Streptomycetaceae</taxon>
        <taxon>Actinacidiphila</taxon>
    </lineage>
</organism>
<proteinExistence type="predicted"/>
<feature type="domain" description="Tn3 transposase DDE" evidence="2">
    <location>
        <begin position="105"/>
        <end position="183"/>
    </location>
</feature>
<dbReference type="GO" id="GO:0006313">
    <property type="term" value="P:DNA transposition"/>
    <property type="evidence" value="ECO:0007669"/>
    <property type="project" value="InterPro"/>
</dbReference>
<comment type="caution">
    <text evidence="3">The sequence shown here is derived from an EMBL/GenBank/DDBJ whole genome shotgun (WGS) entry which is preliminary data.</text>
</comment>
<dbReference type="Pfam" id="PF01526">
    <property type="entry name" value="DDE_Tnp_Tn3"/>
    <property type="match status" value="1"/>
</dbReference>
<accession>A0A9W4DLA9</accession>
<feature type="region of interest" description="Disordered" evidence="1">
    <location>
        <begin position="180"/>
        <end position="205"/>
    </location>
</feature>